<reference evidence="5 6" key="1">
    <citation type="submission" date="2018-05" db="EMBL/GenBank/DDBJ databases">
        <title>Leucothrix arctica sp. nov., isolated from Arctic seawater.</title>
        <authorList>
            <person name="Choi A."/>
            <person name="Baek K."/>
        </authorList>
    </citation>
    <scope>NUCLEOTIDE SEQUENCE [LARGE SCALE GENOMIC DNA]</scope>
    <source>
        <strain evidence="5 6">IMCC9719</strain>
    </source>
</reference>
<evidence type="ECO:0000313" key="6">
    <source>
        <dbReference type="Proteomes" id="UP000245506"/>
    </source>
</evidence>
<proteinExistence type="predicted"/>
<evidence type="ECO:0000256" key="3">
    <source>
        <dbReference type="ARBA" id="ARBA00022730"/>
    </source>
</evidence>
<evidence type="ECO:0000256" key="1">
    <source>
        <dbReference type="ARBA" id="ARBA00022490"/>
    </source>
</evidence>
<dbReference type="Proteomes" id="UP000245506">
    <property type="component" value="Unassembled WGS sequence"/>
</dbReference>
<dbReference type="SUPFAM" id="SSF158710">
    <property type="entry name" value="PSPTO4464-like"/>
    <property type="match status" value="1"/>
</dbReference>
<dbReference type="GO" id="GO:0005829">
    <property type="term" value="C:cytosol"/>
    <property type="evidence" value="ECO:0007669"/>
    <property type="project" value="TreeGrafter"/>
</dbReference>
<dbReference type="Pfam" id="PF04751">
    <property type="entry name" value="DarP"/>
    <property type="match status" value="1"/>
</dbReference>
<sequence length="171" mass="20032">MHWDEEIQDYVYAERPNKTLIKRELDHIQAVLKRMIALPQGYFDQVPMSDDLRENLVLARRIERAALQRHIRYMSGRTENEDLDLMILTMDRLAHPAVMATEKLHRAEEWRDKLIAGDNNLITELVGLLPGCDVQYLRQLIRNANAEAKKSKPPKSARLLYKYLHDLDEGE</sequence>
<evidence type="ECO:0000256" key="4">
    <source>
        <dbReference type="ARBA" id="ARBA00022884"/>
    </source>
</evidence>
<evidence type="ECO:0000313" key="5">
    <source>
        <dbReference type="EMBL" id="PWQ95242.1"/>
    </source>
</evidence>
<organism evidence="5 6">
    <name type="scientific">Leucothrix arctica</name>
    <dbReference type="NCBI Taxonomy" id="1481894"/>
    <lineage>
        <taxon>Bacteria</taxon>
        <taxon>Pseudomonadati</taxon>
        <taxon>Pseudomonadota</taxon>
        <taxon>Gammaproteobacteria</taxon>
        <taxon>Thiotrichales</taxon>
        <taxon>Thiotrichaceae</taxon>
        <taxon>Leucothrix</taxon>
    </lineage>
</organism>
<dbReference type="PANTHER" id="PTHR38101:SF1">
    <property type="entry name" value="UPF0307 PROTEIN YJGA"/>
    <property type="match status" value="1"/>
</dbReference>
<dbReference type="EMBL" id="QGKL01000035">
    <property type="protein sequence ID" value="PWQ95242.1"/>
    <property type="molecule type" value="Genomic_DNA"/>
</dbReference>
<evidence type="ECO:0008006" key="7">
    <source>
        <dbReference type="Google" id="ProtNLM"/>
    </source>
</evidence>
<keyword evidence="6" id="KW-1185">Reference proteome</keyword>
<dbReference type="GO" id="GO:0019843">
    <property type="term" value="F:rRNA binding"/>
    <property type="evidence" value="ECO:0007669"/>
    <property type="project" value="UniProtKB-KW"/>
</dbReference>
<comment type="caution">
    <text evidence="5">The sequence shown here is derived from an EMBL/GenBank/DDBJ whole genome shotgun (WGS) entry which is preliminary data.</text>
</comment>
<dbReference type="InterPro" id="IPR023153">
    <property type="entry name" value="DarP_sf"/>
</dbReference>
<dbReference type="RefSeq" id="WP_109823854.1">
    <property type="nucleotide sequence ID" value="NZ_QGKL01000035.1"/>
</dbReference>
<keyword evidence="4" id="KW-0694">RNA-binding</keyword>
<name>A0A317CG90_9GAMM</name>
<dbReference type="PANTHER" id="PTHR38101">
    <property type="entry name" value="UPF0307 PROTEIN YJGA"/>
    <property type="match status" value="1"/>
</dbReference>
<dbReference type="GO" id="GO:0042254">
    <property type="term" value="P:ribosome biogenesis"/>
    <property type="evidence" value="ECO:0007669"/>
    <property type="project" value="UniProtKB-KW"/>
</dbReference>
<keyword evidence="3" id="KW-0699">rRNA-binding</keyword>
<dbReference type="OrthoDB" id="5293604at2"/>
<keyword evidence="2" id="KW-0690">Ribosome biogenesis</keyword>
<evidence type="ECO:0000256" key="2">
    <source>
        <dbReference type="ARBA" id="ARBA00022517"/>
    </source>
</evidence>
<dbReference type="PIRSF" id="PIRSF016183">
    <property type="entry name" value="UCP016183"/>
    <property type="match status" value="1"/>
</dbReference>
<dbReference type="NCBIfam" id="NF003593">
    <property type="entry name" value="PRK05255.1-1"/>
    <property type="match status" value="1"/>
</dbReference>
<dbReference type="InterPro" id="IPR006839">
    <property type="entry name" value="DarP"/>
</dbReference>
<accession>A0A317CG90</accession>
<dbReference type="CDD" id="cd16331">
    <property type="entry name" value="YjgA-like"/>
    <property type="match status" value="1"/>
</dbReference>
<gene>
    <name evidence="5" type="ORF">DKT75_12925</name>
</gene>
<protein>
    <recommendedName>
        <fullName evidence="7">DUF615 domain-containing protein</fullName>
    </recommendedName>
</protein>
<keyword evidence="1" id="KW-0963">Cytoplasm</keyword>
<dbReference type="Gene3D" id="1.10.60.30">
    <property type="entry name" value="PSPTO4464-like domains"/>
    <property type="match status" value="2"/>
</dbReference>
<dbReference type="AlphaFoldDB" id="A0A317CG90"/>